<dbReference type="Proteomes" id="UP000199137">
    <property type="component" value="Unassembled WGS sequence"/>
</dbReference>
<proteinExistence type="predicted"/>
<feature type="region of interest" description="Disordered" evidence="1">
    <location>
        <begin position="1"/>
        <end position="24"/>
    </location>
</feature>
<evidence type="ECO:0008006" key="4">
    <source>
        <dbReference type="Google" id="ProtNLM"/>
    </source>
</evidence>
<name>A0A1I5YDF9_9PSEU</name>
<evidence type="ECO:0000256" key="1">
    <source>
        <dbReference type="SAM" id="MobiDB-lite"/>
    </source>
</evidence>
<gene>
    <name evidence="2" type="ORF">SAMN05421854_1128</name>
</gene>
<feature type="region of interest" description="Disordered" evidence="1">
    <location>
        <begin position="354"/>
        <end position="384"/>
    </location>
</feature>
<feature type="compositionally biased region" description="Polar residues" evidence="1">
    <location>
        <begin position="14"/>
        <end position="24"/>
    </location>
</feature>
<accession>A0A1I5YDF9</accession>
<sequence>MPAPVRRFAAHSGGVTTSTPPGISRATLSNPADLIASLPYLLGFRPADSLVLLGHRVPGTTIGLMVRADLPPREFQAQQADALIPRFDDPEHNGVTVVIVGGSADENGPPHQPFAAELERGLARHNLRLFHALWTSEIEPGAPWSCYRDPDCGGVLPDPQETVVAAATTEAGFVVFRSREELAAVLEPRSPEAIARRADLLASSPEPLCGPGMSARDVLDAAVTELRDAFLRHRRGEGPPDDDQAARLAHALMLTPIRDACLALAVPPHTSLTREAEEVWLTLVRELPPPHRAEAALHLGYTALMRGEGALAGMALANAVEADPEHVVAQLLQTAWNIGTDPARLTGLADFSTAADLGLSPPPDPGSAEEPGAGRRPGPPSGTR</sequence>
<evidence type="ECO:0000313" key="3">
    <source>
        <dbReference type="Proteomes" id="UP000199137"/>
    </source>
</evidence>
<dbReference type="Pfam" id="PF13830">
    <property type="entry name" value="DUF4192"/>
    <property type="match status" value="1"/>
</dbReference>
<protein>
    <recommendedName>
        <fullName evidence="4">DUF4192 domain-containing protein</fullName>
    </recommendedName>
</protein>
<dbReference type="InterPro" id="IPR025447">
    <property type="entry name" value="DUF4192"/>
</dbReference>
<dbReference type="AlphaFoldDB" id="A0A1I5YDF9"/>
<dbReference type="EMBL" id="FOWC01000012">
    <property type="protein sequence ID" value="SFQ42255.1"/>
    <property type="molecule type" value="Genomic_DNA"/>
</dbReference>
<reference evidence="2 3" key="1">
    <citation type="submission" date="2016-10" db="EMBL/GenBank/DDBJ databases">
        <authorList>
            <person name="de Groot N.N."/>
        </authorList>
    </citation>
    <scope>NUCLEOTIDE SEQUENCE [LARGE SCALE GENOMIC DNA]</scope>
    <source>
        <strain evidence="2 3">DSM 44637</strain>
    </source>
</reference>
<organism evidence="2 3">
    <name type="scientific">Amycolatopsis rubida</name>
    <dbReference type="NCBI Taxonomy" id="112413"/>
    <lineage>
        <taxon>Bacteria</taxon>
        <taxon>Bacillati</taxon>
        <taxon>Actinomycetota</taxon>
        <taxon>Actinomycetes</taxon>
        <taxon>Pseudonocardiales</taxon>
        <taxon>Pseudonocardiaceae</taxon>
        <taxon>Amycolatopsis</taxon>
    </lineage>
</organism>
<evidence type="ECO:0000313" key="2">
    <source>
        <dbReference type="EMBL" id="SFQ42255.1"/>
    </source>
</evidence>
<dbReference type="STRING" id="112413.SAMN05421854_1128"/>